<gene>
    <name evidence="2" type="ORF">GCM10025791_25870</name>
</gene>
<dbReference type="Pfam" id="PF00132">
    <property type="entry name" value="Hexapep"/>
    <property type="match status" value="1"/>
</dbReference>
<dbReference type="InterPro" id="IPR011004">
    <property type="entry name" value="Trimer_LpxA-like_sf"/>
</dbReference>
<sequence>MKPLIKFLTACGLQHSSLYRFTAIQRTPTGYANFLRRFVSFYHFGQRCQVALDTKIDTPESVFVGDGVHLDGCKLHAGDGFLNYSAPCYPEDIIVIGSYAYIGQGAEIYPGVAIGTHAKVMPGVVVTSDVEDYAVVYRDQDENTPSMAQSPNTVSATAKPKNQSTEELTKMLA</sequence>
<name>A0AAV3U3I9_9ALTE</name>
<organism evidence="2 3">
    <name type="scientific">Halioxenophilus aromaticivorans</name>
    <dbReference type="NCBI Taxonomy" id="1306992"/>
    <lineage>
        <taxon>Bacteria</taxon>
        <taxon>Pseudomonadati</taxon>
        <taxon>Pseudomonadota</taxon>
        <taxon>Gammaproteobacteria</taxon>
        <taxon>Alteromonadales</taxon>
        <taxon>Alteromonadaceae</taxon>
        <taxon>Halioxenophilus</taxon>
    </lineage>
</organism>
<dbReference type="Gene3D" id="2.160.10.10">
    <property type="entry name" value="Hexapeptide repeat proteins"/>
    <property type="match status" value="1"/>
</dbReference>
<reference evidence="3" key="1">
    <citation type="journal article" date="2019" name="Int. J. Syst. Evol. Microbiol.">
        <title>The Global Catalogue of Microorganisms (GCM) 10K type strain sequencing project: providing services to taxonomists for standard genome sequencing and annotation.</title>
        <authorList>
            <consortium name="The Broad Institute Genomics Platform"/>
            <consortium name="The Broad Institute Genome Sequencing Center for Infectious Disease"/>
            <person name="Wu L."/>
            <person name="Ma J."/>
        </authorList>
    </citation>
    <scope>NUCLEOTIDE SEQUENCE [LARGE SCALE GENOMIC DNA]</scope>
    <source>
        <strain evidence="3">JCM 19134</strain>
    </source>
</reference>
<keyword evidence="3" id="KW-1185">Reference proteome</keyword>
<dbReference type="SUPFAM" id="SSF51161">
    <property type="entry name" value="Trimeric LpxA-like enzymes"/>
    <property type="match status" value="1"/>
</dbReference>
<dbReference type="AlphaFoldDB" id="A0AAV3U3I9"/>
<evidence type="ECO:0008006" key="4">
    <source>
        <dbReference type="Google" id="ProtNLM"/>
    </source>
</evidence>
<comment type="caution">
    <text evidence="2">The sequence shown here is derived from an EMBL/GenBank/DDBJ whole genome shotgun (WGS) entry which is preliminary data.</text>
</comment>
<accession>A0AAV3U3I9</accession>
<feature type="compositionally biased region" description="Polar residues" evidence="1">
    <location>
        <begin position="143"/>
        <end position="166"/>
    </location>
</feature>
<proteinExistence type="predicted"/>
<dbReference type="InterPro" id="IPR001451">
    <property type="entry name" value="Hexapep"/>
</dbReference>
<dbReference type="RefSeq" id="WP_345422728.1">
    <property type="nucleotide sequence ID" value="NZ_AP031496.1"/>
</dbReference>
<evidence type="ECO:0000313" key="2">
    <source>
        <dbReference type="EMBL" id="GAA4945523.1"/>
    </source>
</evidence>
<evidence type="ECO:0000256" key="1">
    <source>
        <dbReference type="SAM" id="MobiDB-lite"/>
    </source>
</evidence>
<dbReference type="EMBL" id="BAABLX010000024">
    <property type="protein sequence ID" value="GAA4945523.1"/>
    <property type="molecule type" value="Genomic_DNA"/>
</dbReference>
<protein>
    <recommendedName>
        <fullName evidence="4">Acyltransferase</fullName>
    </recommendedName>
</protein>
<evidence type="ECO:0000313" key="3">
    <source>
        <dbReference type="Proteomes" id="UP001409585"/>
    </source>
</evidence>
<feature type="region of interest" description="Disordered" evidence="1">
    <location>
        <begin position="141"/>
        <end position="173"/>
    </location>
</feature>
<dbReference type="Proteomes" id="UP001409585">
    <property type="component" value="Unassembled WGS sequence"/>
</dbReference>